<dbReference type="EMBL" id="UOEB01000165">
    <property type="protein sequence ID" value="VAV84558.1"/>
    <property type="molecule type" value="Genomic_DNA"/>
</dbReference>
<evidence type="ECO:0000256" key="1">
    <source>
        <dbReference type="ARBA" id="ARBA00022857"/>
    </source>
</evidence>
<sequence>MTIEKRIDAFVKLGDFLGQFQLDKIEKKDNVFLNDLFFDSFQMLIERAFEQNAWFTKENVIYSLSSWSKVLNNKNLVEWTSSYELNNITPKNIGVIMAGNIPLVGFHDFLSILISGNHVVIKQSSTDKYFLPLIAKYLEHIEPQFKGSISFTENKLSNFDAIVATGSNNTARYFEFYFGKYPNIIRQNRNSIAILTGEESEKELQKLGEDIFQYFGLGCRSVAKIFVPKEYDFDNLFKAIFPYKDLIQYKKYQNNYDYNKAVYLMSQFELIENGFLMLKEDVSYASPIASLFYEYYESKDQLKQKLKLDKESIQCIVGNLDIENIVPFGDTQKPQLWDYADGVDTLDFLQKL</sequence>
<evidence type="ECO:0000313" key="2">
    <source>
        <dbReference type="EMBL" id="VAV84558.1"/>
    </source>
</evidence>
<dbReference type="InterPro" id="IPR008670">
    <property type="entry name" value="CoA_reduct_LuxC"/>
</dbReference>
<accession>A0A3B0R9H8</accession>
<dbReference type="GO" id="GO:0008218">
    <property type="term" value="P:bioluminescence"/>
    <property type="evidence" value="ECO:0007669"/>
    <property type="project" value="InterPro"/>
</dbReference>
<gene>
    <name evidence="2" type="ORF">MNBD_BACTEROID02-2008</name>
</gene>
<dbReference type="GO" id="GO:0003995">
    <property type="term" value="F:acyl-CoA dehydrogenase activity"/>
    <property type="evidence" value="ECO:0007669"/>
    <property type="project" value="InterPro"/>
</dbReference>
<dbReference type="AlphaFoldDB" id="A0A3B0R9H8"/>
<name>A0A3B0R9H8_9ZZZZ</name>
<organism evidence="2">
    <name type="scientific">hydrothermal vent metagenome</name>
    <dbReference type="NCBI Taxonomy" id="652676"/>
    <lineage>
        <taxon>unclassified sequences</taxon>
        <taxon>metagenomes</taxon>
        <taxon>ecological metagenomes</taxon>
    </lineage>
</organism>
<reference evidence="2" key="1">
    <citation type="submission" date="2018-06" db="EMBL/GenBank/DDBJ databases">
        <authorList>
            <person name="Zhirakovskaya E."/>
        </authorList>
    </citation>
    <scope>NUCLEOTIDE SEQUENCE</scope>
</reference>
<dbReference type="Pfam" id="PF05893">
    <property type="entry name" value="LuxC"/>
    <property type="match status" value="1"/>
</dbReference>
<dbReference type="SUPFAM" id="SSF53720">
    <property type="entry name" value="ALDH-like"/>
    <property type="match status" value="1"/>
</dbReference>
<proteinExistence type="predicted"/>
<dbReference type="InterPro" id="IPR016161">
    <property type="entry name" value="Ald_DH/histidinol_DH"/>
</dbReference>
<protein>
    <recommendedName>
        <fullName evidence="3">Acyl-CoA reductase</fullName>
    </recommendedName>
</protein>
<keyword evidence="1" id="KW-0521">NADP</keyword>
<evidence type="ECO:0008006" key="3">
    <source>
        <dbReference type="Google" id="ProtNLM"/>
    </source>
</evidence>